<comment type="caution">
    <text evidence="2">The sequence shown here is derived from an EMBL/GenBank/DDBJ whole genome shotgun (WGS) entry which is preliminary data.</text>
</comment>
<dbReference type="EMBL" id="MAYH01000023">
    <property type="protein sequence ID" value="OCA72338.1"/>
    <property type="molecule type" value="Genomic_DNA"/>
</dbReference>
<proteinExistence type="predicted"/>
<dbReference type="Proteomes" id="UP000092651">
    <property type="component" value="Unassembled WGS sequence"/>
</dbReference>
<feature type="transmembrane region" description="Helical" evidence="1">
    <location>
        <begin position="6"/>
        <end position="22"/>
    </location>
</feature>
<keyword evidence="1" id="KW-1133">Transmembrane helix</keyword>
<dbReference type="RefSeq" id="WP_065394562.1">
    <property type="nucleotide sequence ID" value="NZ_MAYH01000023.1"/>
</dbReference>
<organism evidence="2 3">
    <name type="scientific">Chryseobacterium artocarpi</name>
    <dbReference type="NCBI Taxonomy" id="1414727"/>
    <lineage>
        <taxon>Bacteria</taxon>
        <taxon>Pseudomonadati</taxon>
        <taxon>Bacteroidota</taxon>
        <taxon>Flavobacteriia</taxon>
        <taxon>Flavobacteriales</taxon>
        <taxon>Weeksellaceae</taxon>
        <taxon>Chryseobacterium group</taxon>
        <taxon>Chryseobacterium</taxon>
    </lineage>
</organism>
<evidence type="ECO:0000313" key="2">
    <source>
        <dbReference type="EMBL" id="OCA72338.1"/>
    </source>
</evidence>
<evidence type="ECO:0000313" key="3">
    <source>
        <dbReference type="Proteomes" id="UP000092651"/>
    </source>
</evidence>
<accession>A0A1B8ZL71</accession>
<evidence type="ECO:0000256" key="1">
    <source>
        <dbReference type="SAM" id="Phobius"/>
    </source>
</evidence>
<dbReference type="OrthoDB" id="1042325at2"/>
<reference evidence="2 3" key="1">
    <citation type="submission" date="2016-07" db="EMBL/GenBank/DDBJ databases">
        <authorList>
            <person name="Jeong J.-J."/>
            <person name="Kim D.W."/>
            <person name="Sang M.K."/>
            <person name="Choi I.-G."/>
            <person name="Kim K.D."/>
        </authorList>
    </citation>
    <scope>NUCLEOTIDE SEQUENCE [LARGE SCALE GENOMIC DNA]</scope>
    <source>
        <strain evidence="2 3">UTM-3</strain>
    </source>
</reference>
<protein>
    <submittedName>
        <fullName evidence="2">Uncharacterized protein</fullName>
    </submittedName>
</protein>
<keyword evidence="1" id="KW-0472">Membrane</keyword>
<keyword evidence="1" id="KW-0812">Transmembrane</keyword>
<keyword evidence="3" id="KW-1185">Reference proteome</keyword>
<gene>
    <name evidence="2" type="ORF">BBI01_09420</name>
</gene>
<name>A0A1B8ZL71_9FLAO</name>
<dbReference type="AlphaFoldDB" id="A0A1B8ZL71"/>
<sequence>MNPLFLIPVAVIIAGVFFMIIMNKKHKIAKSEIDLDAERLKYYQYKQELLAQDFLKLKQWMNGNPIDAFTSASVPQSTASKVQEIVTDGIKNIALSAIGVKLNRIETDCFWVLSGNNLHFFTTNTVGELDEQIVFDNLKIERASLQYGGILKSQLGVYTKSSEEYLPQTYIITFEIDGSSLSLEIHDRLHYAVDPGDMLNLKKQLESRAKYQVVGEKFVKIVQDKFPNLKMS</sequence>